<evidence type="ECO:0000313" key="2">
    <source>
        <dbReference type="EMBL" id="KAF4676866.1"/>
    </source>
</evidence>
<sequence>MADNTDQPAAVSEAETVHEKPHQLDGERLLRGIQNSAGYWRNLFSFKSDDDKKLADDPEKLIPDPEAEVFIHVAVKCAQLGAGFGLIGSSLFGLVLRKPNVSRLALSPRWALGGLFFLTPAMWYGRMVRGDVDYEGFLDRAYRIRYNASQVNTDRCALIGTVIGGGLGPVQGIGFGRGSVLGFITGTLGAGIYNNWEAIEKKMVGRQQQSNDSSSSSSAGVTNNKAPSSTS</sequence>
<dbReference type="InterPro" id="IPR013869">
    <property type="entry name" value="DUF1757"/>
</dbReference>
<accession>A0A7J6MZH5</accession>
<dbReference type="PANTHER" id="PTHR38636:SF1">
    <property type="entry name" value="CHLORIDE CHANNEL PROTEIN CLC-D"/>
    <property type="match status" value="1"/>
</dbReference>
<gene>
    <name evidence="2" type="ORF">FOL47_004569</name>
</gene>
<reference evidence="2 3" key="1">
    <citation type="submission" date="2020-04" db="EMBL/GenBank/DDBJ databases">
        <title>Perkinsus chesapeaki whole genome sequence.</title>
        <authorList>
            <person name="Bogema D.R."/>
        </authorList>
    </citation>
    <scope>NUCLEOTIDE SEQUENCE [LARGE SCALE GENOMIC DNA]</scope>
    <source>
        <strain evidence="2">ATCC PRA-425</strain>
    </source>
</reference>
<dbReference type="OrthoDB" id="421638at2759"/>
<proteinExistence type="predicted"/>
<keyword evidence="3" id="KW-1185">Reference proteome</keyword>
<evidence type="ECO:0000313" key="3">
    <source>
        <dbReference type="Proteomes" id="UP000591131"/>
    </source>
</evidence>
<feature type="compositionally biased region" description="Low complexity" evidence="1">
    <location>
        <begin position="207"/>
        <end position="218"/>
    </location>
</feature>
<dbReference type="AlphaFoldDB" id="A0A7J6MZH5"/>
<name>A0A7J6MZH5_PERCH</name>
<dbReference type="Pfam" id="PF08560">
    <property type="entry name" value="DUF1757"/>
    <property type="match status" value="1"/>
</dbReference>
<dbReference type="PANTHER" id="PTHR38636">
    <property type="entry name" value="PROTEIN CBG20488"/>
    <property type="match status" value="1"/>
</dbReference>
<dbReference type="EMBL" id="JAAPAO010000026">
    <property type="protein sequence ID" value="KAF4676866.1"/>
    <property type="molecule type" value="Genomic_DNA"/>
</dbReference>
<comment type="caution">
    <text evidence="2">The sequence shown here is derived from an EMBL/GenBank/DDBJ whole genome shotgun (WGS) entry which is preliminary data.</text>
</comment>
<dbReference type="Proteomes" id="UP000591131">
    <property type="component" value="Unassembled WGS sequence"/>
</dbReference>
<feature type="compositionally biased region" description="Polar residues" evidence="1">
    <location>
        <begin position="219"/>
        <end position="231"/>
    </location>
</feature>
<organism evidence="2 3">
    <name type="scientific">Perkinsus chesapeaki</name>
    <name type="common">Clam parasite</name>
    <name type="synonym">Perkinsus andrewsi</name>
    <dbReference type="NCBI Taxonomy" id="330153"/>
    <lineage>
        <taxon>Eukaryota</taxon>
        <taxon>Sar</taxon>
        <taxon>Alveolata</taxon>
        <taxon>Perkinsozoa</taxon>
        <taxon>Perkinsea</taxon>
        <taxon>Perkinsida</taxon>
        <taxon>Perkinsidae</taxon>
        <taxon>Perkinsus</taxon>
    </lineage>
</organism>
<protein>
    <submittedName>
        <fullName evidence="2">Uncharacterized protein</fullName>
    </submittedName>
</protein>
<feature type="region of interest" description="Disordered" evidence="1">
    <location>
        <begin position="204"/>
        <end position="231"/>
    </location>
</feature>
<evidence type="ECO:0000256" key="1">
    <source>
        <dbReference type="SAM" id="MobiDB-lite"/>
    </source>
</evidence>
<feature type="region of interest" description="Disordered" evidence="1">
    <location>
        <begin position="1"/>
        <end position="23"/>
    </location>
</feature>